<evidence type="ECO:0000256" key="3">
    <source>
        <dbReference type="ARBA" id="ARBA00022777"/>
    </source>
</evidence>
<dbReference type="CDD" id="cd14014">
    <property type="entry name" value="STKc_PknB_like"/>
    <property type="match status" value="1"/>
</dbReference>
<dbReference type="EMBL" id="CP012673">
    <property type="protein sequence ID" value="AUX47441.1"/>
    <property type="molecule type" value="Genomic_DNA"/>
</dbReference>
<keyword evidence="3" id="KW-0418">Kinase</keyword>
<dbReference type="AlphaFoldDB" id="A0A2L0F7H3"/>
<dbReference type="Gene3D" id="1.10.510.10">
    <property type="entry name" value="Transferase(Phosphotransferase) domain 1"/>
    <property type="match status" value="1"/>
</dbReference>
<dbReference type="InterPro" id="IPR011009">
    <property type="entry name" value="Kinase-like_dom_sf"/>
</dbReference>
<gene>
    <name evidence="7" type="ORF">SOCE26_089620</name>
</gene>
<dbReference type="InterPro" id="IPR000719">
    <property type="entry name" value="Prot_kinase_dom"/>
</dbReference>
<dbReference type="InterPro" id="IPR017441">
    <property type="entry name" value="Protein_kinase_ATP_BS"/>
</dbReference>
<dbReference type="SUPFAM" id="SSF56112">
    <property type="entry name" value="Protein kinase-like (PK-like)"/>
    <property type="match status" value="1"/>
</dbReference>
<proteinExistence type="predicted"/>
<evidence type="ECO:0000256" key="1">
    <source>
        <dbReference type="ARBA" id="ARBA00022679"/>
    </source>
</evidence>
<dbReference type="PANTHER" id="PTHR43289:SF6">
    <property type="entry name" value="SERINE_THREONINE-PROTEIN KINASE NEKL-3"/>
    <property type="match status" value="1"/>
</dbReference>
<feature type="domain" description="Protein kinase" evidence="6">
    <location>
        <begin position="14"/>
        <end position="276"/>
    </location>
</feature>
<dbReference type="PROSITE" id="PS00107">
    <property type="entry name" value="PROTEIN_KINASE_ATP"/>
    <property type="match status" value="1"/>
</dbReference>
<accession>A0A2L0F7H3</accession>
<dbReference type="PROSITE" id="PS00108">
    <property type="entry name" value="PROTEIN_KINASE_ST"/>
    <property type="match status" value="1"/>
</dbReference>
<evidence type="ECO:0000256" key="4">
    <source>
        <dbReference type="ARBA" id="ARBA00022840"/>
    </source>
</evidence>
<evidence type="ECO:0000256" key="2">
    <source>
        <dbReference type="ARBA" id="ARBA00022741"/>
    </source>
</evidence>
<keyword evidence="1" id="KW-0808">Transferase</keyword>
<protein>
    <recommendedName>
        <fullName evidence="6">Protein kinase domain-containing protein</fullName>
    </recommendedName>
</protein>
<evidence type="ECO:0000313" key="7">
    <source>
        <dbReference type="EMBL" id="AUX47441.1"/>
    </source>
</evidence>
<dbReference type="Gene3D" id="3.30.200.20">
    <property type="entry name" value="Phosphorylase Kinase, domain 1"/>
    <property type="match status" value="1"/>
</dbReference>
<dbReference type="Pfam" id="PF00069">
    <property type="entry name" value="Pkinase"/>
    <property type="match status" value="1"/>
</dbReference>
<evidence type="ECO:0000313" key="8">
    <source>
        <dbReference type="Proteomes" id="UP000238348"/>
    </source>
</evidence>
<name>A0A2L0F7H3_SORCE</name>
<dbReference type="SMART" id="SM00220">
    <property type="entry name" value="S_TKc"/>
    <property type="match status" value="1"/>
</dbReference>
<evidence type="ECO:0000259" key="6">
    <source>
        <dbReference type="PROSITE" id="PS50011"/>
    </source>
</evidence>
<reference evidence="7 8" key="1">
    <citation type="submission" date="2015-09" db="EMBL/GenBank/DDBJ databases">
        <title>Sorangium comparison.</title>
        <authorList>
            <person name="Zaburannyi N."/>
            <person name="Bunk B."/>
            <person name="Overmann J."/>
            <person name="Mueller R."/>
        </authorList>
    </citation>
    <scope>NUCLEOTIDE SEQUENCE [LARGE SCALE GENOMIC DNA]</scope>
    <source>
        <strain evidence="7 8">So ce26</strain>
    </source>
</reference>
<keyword evidence="4 5" id="KW-0067">ATP-binding</keyword>
<organism evidence="7 8">
    <name type="scientific">Sorangium cellulosum</name>
    <name type="common">Polyangium cellulosum</name>
    <dbReference type="NCBI Taxonomy" id="56"/>
    <lineage>
        <taxon>Bacteria</taxon>
        <taxon>Pseudomonadati</taxon>
        <taxon>Myxococcota</taxon>
        <taxon>Polyangia</taxon>
        <taxon>Polyangiales</taxon>
        <taxon>Polyangiaceae</taxon>
        <taxon>Sorangium</taxon>
    </lineage>
</organism>
<dbReference type="Proteomes" id="UP000238348">
    <property type="component" value="Chromosome"/>
</dbReference>
<sequence>MKETAEGRTVMDKYRLERRLGGGGMGDLWLGFDVKLRRRVVIKFIRSFAASDPDLLARFEREARASARVRSPYVIETYDYGVDRGAAFIVMEYLEGEDLNRRLERELKVPLAQAAIMFTQLGKALDAVHAAGVVHRDLKPGNIFLASSGGDELVKVLDFGVAKSSCSRDRITKTGMVLGTPRYMSPEQALAPKQVDYRTDLWSMAVILYRAITGQCPFAGANVNELVRHICQTSFPKASAVAPELPPGIDAFFTKAFEFDPAARFQSGREMMEVFAALVQVQVPTSTPMPPSMSYLHGAPHSEKSGIVRVSAPAAPPRYAMDQTTMAAMLATPANDLGGPAGHTPAAELAPGDRTSEIALDSRVLPPVRVPWLVALALLLAAVSVVCHSMVQGTLWSPGAPETAERAAPLDT</sequence>
<dbReference type="InterPro" id="IPR008271">
    <property type="entry name" value="Ser/Thr_kinase_AS"/>
</dbReference>
<evidence type="ECO:0000256" key="5">
    <source>
        <dbReference type="PROSITE-ProRule" id="PRU10141"/>
    </source>
</evidence>
<dbReference type="PROSITE" id="PS50011">
    <property type="entry name" value="PROTEIN_KINASE_DOM"/>
    <property type="match status" value="1"/>
</dbReference>
<dbReference type="PANTHER" id="PTHR43289">
    <property type="entry name" value="MITOGEN-ACTIVATED PROTEIN KINASE KINASE KINASE 20-RELATED"/>
    <property type="match status" value="1"/>
</dbReference>
<feature type="binding site" evidence="5">
    <location>
        <position position="43"/>
    </location>
    <ligand>
        <name>ATP</name>
        <dbReference type="ChEBI" id="CHEBI:30616"/>
    </ligand>
</feature>
<dbReference type="GO" id="GO:0004674">
    <property type="term" value="F:protein serine/threonine kinase activity"/>
    <property type="evidence" value="ECO:0007669"/>
    <property type="project" value="TreeGrafter"/>
</dbReference>
<dbReference type="GO" id="GO:0005524">
    <property type="term" value="F:ATP binding"/>
    <property type="evidence" value="ECO:0007669"/>
    <property type="project" value="UniProtKB-UniRule"/>
</dbReference>
<keyword evidence="2 5" id="KW-0547">Nucleotide-binding</keyword>